<dbReference type="InterPro" id="IPR036188">
    <property type="entry name" value="FAD/NAD-bd_sf"/>
</dbReference>
<dbReference type="SUPFAM" id="SSF51905">
    <property type="entry name" value="FAD/NAD(P)-binding domain"/>
    <property type="match status" value="1"/>
</dbReference>
<feature type="domain" description="FAD-binding" evidence="4">
    <location>
        <begin position="108"/>
        <end position="165"/>
    </location>
</feature>
<gene>
    <name evidence="5" type="ORF">ACCI49_23375</name>
</gene>
<accession>A0ABV4P616</accession>
<dbReference type="RefSeq" id="WP_371841653.1">
    <property type="nucleotide sequence ID" value="NZ_JBGMEK010000147.1"/>
</dbReference>
<evidence type="ECO:0000259" key="4">
    <source>
        <dbReference type="Pfam" id="PF01494"/>
    </source>
</evidence>
<evidence type="ECO:0000256" key="2">
    <source>
        <dbReference type="ARBA" id="ARBA00022630"/>
    </source>
</evidence>
<evidence type="ECO:0000256" key="3">
    <source>
        <dbReference type="ARBA" id="ARBA00022827"/>
    </source>
</evidence>
<dbReference type="Gene3D" id="3.50.50.60">
    <property type="entry name" value="FAD/NAD(P)-binding domain"/>
    <property type="match status" value="1"/>
</dbReference>
<sequence length="192" mass="20816">MTKVASTTDKAEAHFSDGSNSEFDWIIAADGVGSTTRKQLHIDYPGADLPGKWSIADVDLIGDFDPEEITLDLYGRDNQFTLILPIEKHRARIASSTEDALATMRLPLNVEKVRRTATFQILIRQAETYRKNRILLAGDAAHCHSPVGGKGMNLGMADAIAAASSIVGGRVDQYSDLRRKAGALICSSSDLI</sequence>
<evidence type="ECO:0000313" key="5">
    <source>
        <dbReference type="EMBL" id="MFA0813822.1"/>
    </source>
</evidence>
<dbReference type="EMBL" id="JBGMEK010000147">
    <property type="protein sequence ID" value="MFA0813822.1"/>
    <property type="molecule type" value="Genomic_DNA"/>
</dbReference>
<keyword evidence="3" id="KW-0274">FAD</keyword>
<dbReference type="InterPro" id="IPR050641">
    <property type="entry name" value="RIFMO-like"/>
</dbReference>
<dbReference type="Proteomes" id="UP001569428">
    <property type="component" value="Unassembled WGS sequence"/>
</dbReference>
<dbReference type="PRINTS" id="PR00420">
    <property type="entry name" value="RNGMNOXGNASE"/>
</dbReference>
<comment type="cofactor">
    <cofactor evidence="1">
        <name>FAD</name>
        <dbReference type="ChEBI" id="CHEBI:57692"/>
    </cofactor>
</comment>
<dbReference type="InterPro" id="IPR002938">
    <property type="entry name" value="FAD-bd"/>
</dbReference>
<keyword evidence="6" id="KW-1185">Reference proteome</keyword>
<protein>
    <submittedName>
        <fullName evidence="5">FAD-dependent oxidoreductase</fullName>
    </submittedName>
</protein>
<proteinExistence type="predicted"/>
<comment type="caution">
    <text evidence="5">The sequence shown here is derived from an EMBL/GenBank/DDBJ whole genome shotgun (WGS) entry which is preliminary data.</text>
</comment>
<evidence type="ECO:0000256" key="1">
    <source>
        <dbReference type="ARBA" id="ARBA00001974"/>
    </source>
</evidence>
<reference evidence="5 6" key="1">
    <citation type="submission" date="2024-08" db="EMBL/GenBank/DDBJ databases">
        <authorList>
            <person name="Ishaq N."/>
        </authorList>
    </citation>
    <scope>NUCLEOTIDE SEQUENCE [LARGE SCALE GENOMIC DNA]</scope>
    <source>
        <strain evidence="5 6">DSM 18651</strain>
    </source>
</reference>
<evidence type="ECO:0000313" key="6">
    <source>
        <dbReference type="Proteomes" id="UP001569428"/>
    </source>
</evidence>
<keyword evidence="2" id="KW-0285">Flavoprotein</keyword>
<dbReference type="Gene3D" id="3.30.70.2450">
    <property type="match status" value="1"/>
</dbReference>
<dbReference type="PANTHER" id="PTHR43004">
    <property type="entry name" value="TRK SYSTEM POTASSIUM UPTAKE PROTEIN"/>
    <property type="match status" value="1"/>
</dbReference>
<dbReference type="PANTHER" id="PTHR43004:SF19">
    <property type="entry name" value="BINDING MONOOXYGENASE, PUTATIVE (JCVI)-RELATED"/>
    <property type="match status" value="1"/>
</dbReference>
<name>A0ABV4P616_9GAMM</name>
<organism evidence="5 6">
    <name type="scientific">Microbulbifer epialgicus</name>
    <dbReference type="NCBI Taxonomy" id="393907"/>
    <lineage>
        <taxon>Bacteria</taxon>
        <taxon>Pseudomonadati</taxon>
        <taxon>Pseudomonadota</taxon>
        <taxon>Gammaproteobacteria</taxon>
        <taxon>Cellvibrionales</taxon>
        <taxon>Microbulbiferaceae</taxon>
        <taxon>Microbulbifer</taxon>
    </lineage>
</organism>
<dbReference type="Pfam" id="PF01494">
    <property type="entry name" value="FAD_binding_3"/>
    <property type="match status" value="1"/>
</dbReference>